<feature type="domain" description="Protein CR006 P-loop" evidence="1">
    <location>
        <begin position="10"/>
        <end position="719"/>
    </location>
</feature>
<gene>
    <name evidence="2" type="ORF">SAMN04488552_0244</name>
</gene>
<dbReference type="Gene3D" id="3.40.50.300">
    <property type="entry name" value="P-loop containing nucleotide triphosphate hydrolases"/>
    <property type="match status" value="2"/>
</dbReference>
<dbReference type="RefSeq" id="WP_089660964.1">
    <property type="nucleotide sequence ID" value="NZ_LT629745.1"/>
</dbReference>
<evidence type="ECO:0000313" key="2">
    <source>
        <dbReference type="EMBL" id="SDR66120.1"/>
    </source>
</evidence>
<dbReference type="Pfam" id="PF13166">
    <property type="entry name" value="AAA_13"/>
    <property type="match status" value="1"/>
</dbReference>
<sequence>MIEKINIRKTATFDEEGVEISDLKKINFIYGPNGSGKTTISNLIYDPESKNYGNCNIDWRQEDSLQTLVYNKNFRDRNFGKDKIPGVFTLGQATKDEAKIIEKKRVKLSKIKEDGIQKKNTLQKQRDFKKTIDESFREDAWDSIFKKHKTAFKEAFKGVMHKKADFIKRLLEEYDNNTSELKNFDYLKKRADTLFNEAPRTIQEIPTIEFERIVEIENNDIWKKKIVGKSDVEIAPLIQRLEINDWVNEGKNYISDDTCPFCQKQTITESFKKQLEDYFDETFLKDTSSVKGFKEEYEALTSNTINQLNQLEEKEKDDKSSKIQFEKFSAHLKTLSSQFLRNIELIEKKIKEPSRALTLTLNKEQLDSISNIIKDANKEIKAHNAIVDNYSKEYSTLVNQIWKYLIEENKSKISKYSGKSKGVQKGIDNIYSQAKKIGDDYTILDEEIKKLTKNLTSVQPSVDEINKTLKSFGFQNFKIVPSKSAPNHYQIERENGELAESTLSEGEVTFITFLYFLQLAKGSTKENEITNERILIIDDPISSLDSNILFIVSTLIKEIIKNVKQNIGNVRQIILLTHNVYFHKEASFIDGRTKECQDTHFWILRKIENISTLQDFKRSNPVQNSYELLWTELKEKNINSSVTIQNTMRRIIENYFKILGKYGDDQIINAFKNPQEREICKSLISWINEGSHTIPDDLFVELQDTTTEQYFKVFKQVFKNTGHINHYEMMMR</sequence>
<name>A0A1H1KVR2_9FLAO</name>
<dbReference type="Proteomes" id="UP000198858">
    <property type="component" value="Chromosome I"/>
</dbReference>
<dbReference type="InterPro" id="IPR026866">
    <property type="entry name" value="CR006_AAA"/>
</dbReference>
<evidence type="ECO:0000259" key="1">
    <source>
        <dbReference type="Pfam" id="PF13166"/>
    </source>
</evidence>
<dbReference type="InterPro" id="IPR027417">
    <property type="entry name" value="P-loop_NTPase"/>
</dbReference>
<dbReference type="SUPFAM" id="SSF52540">
    <property type="entry name" value="P-loop containing nucleoside triphosphate hydrolases"/>
    <property type="match status" value="1"/>
</dbReference>
<proteinExistence type="predicted"/>
<keyword evidence="3" id="KW-1185">Reference proteome</keyword>
<accession>A0A1H1KVR2</accession>
<organism evidence="2 3">
    <name type="scientific">Christiangramia echinicola</name>
    <dbReference type="NCBI Taxonomy" id="279359"/>
    <lineage>
        <taxon>Bacteria</taxon>
        <taxon>Pseudomonadati</taxon>
        <taxon>Bacteroidota</taxon>
        <taxon>Flavobacteriia</taxon>
        <taxon>Flavobacteriales</taxon>
        <taxon>Flavobacteriaceae</taxon>
        <taxon>Christiangramia</taxon>
    </lineage>
</organism>
<evidence type="ECO:0000313" key="3">
    <source>
        <dbReference type="Proteomes" id="UP000198858"/>
    </source>
</evidence>
<protein>
    <submittedName>
        <fullName evidence="2">Wobble nucleotide-excising tRNase</fullName>
    </submittedName>
</protein>
<dbReference type="AlphaFoldDB" id="A0A1H1KVR2"/>
<dbReference type="STRING" id="1250231.SAMN04488552_0244"/>
<dbReference type="EMBL" id="LT629745">
    <property type="protein sequence ID" value="SDR66120.1"/>
    <property type="molecule type" value="Genomic_DNA"/>
</dbReference>
<reference evidence="2 3" key="1">
    <citation type="submission" date="2016-10" db="EMBL/GenBank/DDBJ databases">
        <authorList>
            <person name="Varghese N."/>
            <person name="Submissions S."/>
        </authorList>
    </citation>
    <scope>NUCLEOTIDE SEQUENCE [LARGE SCALE GENOMIC DNA]</scope>
    <source>
        <strain evidence="2 3">Mar_2010_102</strain>
    </source>
</reference>